<dbReference type="InParanoid" id="A0A804M871"/>
<feature type="compositionally biased region" description="Low complexity" evidence="1">
    <location>
        <begin position="105"/>
        <end position="114"/>
    </location>
</feature>
<evidence type="ECO:0000256" key="1">
    <source>
        <dbReference type="SAM" id="MobiDB-lite"/>
    </source>
</evidence>
<feature type="compositionally biased region" description="Basic residues" evidence="1">
    <location>
        <begin position="209"/>
        <end position="234"/>
    </location>
</feature>
<proteinExistence type="predicted"/>
<sequence length="405" mass="41822">MDHAVLSSSGKVSSIQAEVDAPHGAGVGSQLLRHEQPGELLARLPVLAHPNPSRIARAGAIEAVISGRAEAPSLPLLLLLDLVPLVGAAAAVGDGARQLPDATQPAASGLPPGLAGRGGGVPGGGRGGRGGGPLHELVHDRGAADAELELLEGEVAAGAHLPHHLHLPDLELRAVVQVPDPALLLPAAGAGVPRQRGPPERTAGSGLLRGRRRRGRGRRGRRWRAARRRRRRRRVGGEAEAVEQVAAALLDGRGLGDPDVVRGGWRVVVAPAAAAAVVVGVVVGGGGGGGGAGGGEDPIQRLVELLLLLHLPLGRRIQQAPRRLRHCRPSGTGSHLLAPPGGRILYARCLVSCRCYSFCLCLLLMRLRCVRGARRHSPSVRSSAVRLVEGKGKGEREPGAGADTY</sequence>
<evidence type="ECO:0000313" key="2">
    <source>
        <dbReference type="EnsemblPlants" id="Zm00001eb066120_P001"/>
    </source>
</evidence>
<reference evidence="2" key="3">
    <citation type="submission" date="2021-05" db="UniProtKB">
        <authorList>
            <consortium name="EnsemblPlants"/>
        </authorList>
    </citation>
    <scope>IDENTIFICATION</scope>
    <source>
        <strain evidence="2">cv. B73</strain>
    </source>
</reference>
<reference evidence="3" key="1">
    <citation type="submission" date="2015-12" db="EMBL/GenBank/DDBJ databases">
        <title>Update maize B73 reference genome by single molecule sequencing technologies.</title>
        <authorList>
            <consortium name="Maize Genome Sequencing Project"/>
            <person name="Ware D."/>
        </authorList>
    </citation>
    <scope>NUCLEOTIDE SEQUENCE [LARGE SCALE GENOMIC DNA]</scope>
    <source>
        <strain evidence="3">cv. B73</strain>
    </source>
</reference>
<evidence type="ECO:0000313" key="3">
    <source>
        <dbReference type="Proteomes" id="UP000007305"/>
    </source>
</evidence>
<feature type="compositionally biased region" description="Gly residues" evidence="1">
    <location>
        <begin position="115"/>
        <end position="133"/>
    </location>
</feature>
<accession>A0A804M871</accession>
<protein>
    <submittedName>
        <fullName evidence="2">Uncharacterized protein</fullName>
    </submittedName>
</protein>
<feature type="region of interest" description="Disordered" evidence="1">
    <location>
        <begin position="189"/>
        <end position="237"/>
    </location>
</feature>
<feature type="region of interest" description="Disordered" evidence="1">
    <location>
        <begin position="100"/>
        <end position="133"/>
    </location>
</feature>
<keyword evidence="3" id="KW-1185">Reference proteome</keyword>
<organism evidence="2 3">
    <name type="scientific">Zea mays</name>
    <name type="common">Maize</name>
    <dbReference type="NCBI Taxonomy" id="4577"/>
    <lineage>
        <taxon>Eukaryota</taxon>
        <taxon>Viridiplantae</taxon>
        <taxon>Streptophyta</taxon>
        <taxon>Embryophyta</taxon>
        <taxon>Tracheophyta</taxon>
        <taxon>Spermatophyta</taxon>
        <taxon>Magnoliopsida</taxon>
        <taxon>Liliopsida</taxon>
        <taxon>Poales</taxon>
        <taxon>Poaceae</taxon>
        <taxon>PACMAD clade</taxon>
        <taxon>Panicoideae</taxon>
        <taxon>Andropogonodae</taxon>
        <taxon>Andropogoneae</taxon>
        <taxon>Tripsacinae</taxon>
        <taxon>Zea</taxon>
    </lineage>
</organism>
<feature type="compositionally biased region" description="Basic and acidic residues" evidence="1">
    <location>
        <begin position="388"/>
        <end position="398"/>
    </location>
</feature>
<reference evidence="2" key="2">
    <citation type="submission" date="2019-07" db="EMBL/GenBank/DDBJ databases">
        <authorList>
            <person name="Seetharam A."/>
            <person name="Woodhouse M."/>
            <person name="Cannon E."/>
        </authorList>
    </citation>
    <scope>NUCLEOTIDE SEQUENCE [LARGE SCALE GENOMIC DNA]</scope>
    <source>
        <strain evidence="2">cv. B73</strain>
    </source>
</reference>
<dbReference type="AlphaFoldDB" id="A0A804M871"/>
<feature type="region of interest" description="Disordered" evidence="1">
    <location>
        <begin position="381"/>
        <end position="405"/>
    </location>
</feature>
<name>A0A804M871_MAIZE</name>
<dbReference type="EnsemblPlants" id="Zm00001eb066120_T001">
    <property type="protein sequence ID" value="Zm00001eb066120_P001"/>
    <property type="gene ID" value="Zm00001eb066120"/>
</dbReference>
<dbReference type="Gramene" id="Zm00001eb066120_T001">
    <property type="protein sequence ID" value="Zm00001eb066120_P001"/>
    <property type="gene ID" value="Zm00001eb066120"/>
</dbReference>
<dbReference type="Proteomes" id="UP000007305">
    <property type="component" value="Chromosome 2"/>
</dbReference>